<feature type="chain" id="PRO_5005538286" description="Lipoprotein" evidence="1">
    <location>
        <begin position="19"/>
        <end position="259"/>
    </location>
</feature>
<feature type="signal peptide" evidence="1">
    <location>
        <begin position="1"/>
        <end position="18"/>
    </location>
</feature>
<dbReference type="AlphaFoldDB" id="A0A0L0ERC9"/>
<protein>
    <recommendedName>
        <fullName evidence="4">Lipoprotein</fullName>
    </recommendedName>
</protein>
<reference evidence="3" key="1">
    <citation type="submission" date="2015-07" db="EMBL/GenBank/DDBJ databases">
        <title>Draft genome sequence of a Pseudoalteromonas rubra strain, OCN096, isolated from Kaneohe Bay, Oahu, Hawaii.</title>
        <authorList>
            <person name="Beurmann S."/>
            <person name="Ushijima B."/>
            <person name="Belcaid M."/>
            <person name="Callahan S.M."/>
            <person name="Aeby G.S."/>
        </authorList>
    </citation>
    <scope>NUCLEOTIDE SEQUENCE [LARGE SCALE GENOMIC DNA]</scope>
    <source>
        <strain evidence="3">OCN096</strain>
    </source>
</reference>
<dbReference type="EMBL" id="LFZX01000104">
    <property type="protein sequence ID" value="KNC66961.1"/>
    <property type="molecule type" value="Genomic_DNA"/>
</dbReference>
<organism evidence="2 3">
    <name type="scientific">Pseudoalteromonas rubra</name>
    <dbReference type="NCBI Taxonomy" id="43658"/>
    <lineage>
        <taxon>Bacteria</taxon>
        <taxon>Pseudomonadati</taxon>
        <taxon>Pseudomonadota</taxon>
        <taxon>Gammaproteobacteria</taxon>
        <taxon>Alteromonadales</taxon>
        <taxon>Pseudoalteromonadaceae</taxon>
        <taxon>Pseudoalteromonas</taxon>
    </lineage>
</organism>
<sequence length="259" mass="28651">MKKITSSFALIASALLSACSTPPAVHSHLARFDAPEVANTPFIINYKLGTNKTNVIPRDTGEPIHDEEDLYLGADISLSHGFEFNAEVSPSSPTFGYGLKYQLSGESREEAKPGNVSHAISVAYHASGNGEGNDDQGNHYSQSLTLYDIAWISGYRLTPQWLLYGSLFYQHGNLAVSYNPDDHRSHCQQNCLSGTLYEQTSSNYGLSLSTEYQPFQYVFVTLEGTYLHADWYNRDESELALNAAVTIQFTPEDVLKGLF</sequence>
<keyword evidence="1" id="KW-0732">Signal</keyword>
<dbReference type="PROSITE" id="PS51257">
    <property type="entry name" value="PROKAR_LIPOPROTEIN"/>
    <property type="match status" value="1"/>
</dbReference>
<gene>
    <name evidence="2" type="ORF">AC626_13740</name>
</gene>
<evidence type="ECO:0008006" key="4">
    <source>
        <dbReference type="Google" id="ProtNLM"/>
    </source>
</evidence>
<proteinExistence type="predicted"/>
<dbReference type="Proteomes" id="UP000036850">
    <property type="component" value="Unassembled WGS sequence"/>
</dbReference>
<evidence type="ECO:0000313" key="2">
    <source>
        <dbReference type="EMBL" id="KNC66961.1"/>
    </source>
</evidence>
<name>A0A0L0ERC9_9GAMM</name>
<dbReference type="OrthoDB" id="6292626at2"/>
<accession>A0A0L0ERC9</accession>
<evidence type="ECO:0000313" key="3">
    <source>
        <dbReference type="Proteomes" id="UP000036850"/>
    </source>
</evidence>
<evidence type="ECO:0000256" key="1">
    <source>
        <dbReference type="SAM" id="SignalP"/>
    </source>
</evidence>
<comment type="caution">
    <text evidence="2">The sequence shown here is derived from an EMBL/GenBank/DDBJ whole genome shotgun (WGS) entry which is preliminary data.</text>
</comment>
<dbReference type="PATRIC" id="fig|43658.6.peg.1134"/>